<accession>A0A0R1VHP8</accession>
<evidence type="ECO:0000256" key="5">
    <source>
        <dbReference type="ARBA" id="ARBA00023136"/>
    </source>
</evidence>
<feature type="transmembrane region" description="Helical" evidence="6">
    <location>
        <begin position="12"/>
        <end position="31"/>
    </location>
</feature>
<feature type="transmembrane region" description="Helical" evidence="6">
    <location>
        <begin position="482"/>
        <end position="506"/>
    </location>
</feature>
<keyword evidence="4 6" id="KW-1133">Transmembrane helix</keyword>
<feature type="transmembrane region" description="Helical" evidence="6">
    <location>
        <begin position="854"/>
        <end position="875"/>
    </location>
</feature>
<dbReference type="EMBL" id="AZFN01000017">
    <property type="protein sequence ID" value="KRM01484.1"/>
    <property type="molecule type" value="Genomic_DNA"/>
</dbReference>
<feature type="transmembrane region" description="Helical" evidence="6">
    <location>
        <begin position="561"/>
        <end position="590"/>
    </location>
</feature>
<keyword evidence="2" id="KW-1003">Cell membrane</keyword>
<feature type="transmembrane region" description="Helical" evidence="6">
    <location>
        <begin position="385"/>
        <end position="408"/>
    </location>
</feature>
<name>A0A0R1VHP8_9LACO</name>
<evidence type="ECO:0000313" key="9">
    <source>
        <dbReference type="Proteomes" id="UP000051739"/>
    </source>
</evidence>
<dbReference type="AlphaFoldDB" id="A0A0R1VHP8"/>
<evidence type="ECO:0000256" key="2">
    <source>
        <dbReference type="ARBA" id="ARBA00022475"/>
    </source>
</evidence>
<dbReference type="Pfam" id="PF03176">
    <property type="entry name" value="MMPL"/>
    <property type="match status" value="2"/>
</dbReference>
<comment type="subcellular location">
    <subcellularLocation>
        <location evidence="1">Cell membrane</location>
        <topology evidence="1">Multi-pass membrane protein</topology>
    </subcellularLocation>
</comment>
<feature type="transmembrane region" description="Helical" evidence="6">
    <location>
        <begin position="415"/>
        <end position="435"/>
    </location>
</feature>
<feature type="transmembrane region" description="Helical" evidence="6">
    <location>
        <begin position="441"/>
        <end position="461"/>
    </location>
</feature>
<dbReference type="PANTHER" id="PTHR33406:SF13">
    <property type="entry name" value="MEMBRANE PROTEIN YDFJ"/>
    <property type="match status" value="1"/>
</dbReference>
<proteinExistence type="predicted"/>
<dbReference type="Proteomes" id="UP000051739">
    <property type="component" value="Unassembled WGS sequence"/>
</dbReference>
<dbReference type="InterPro" id="IPR004869">
    <property type="entry name" value="MMPL_dom"/>
</dbReference>
<evidence type="ECO:0000256" key="4">
    <source>
        <dbReference type="ARBA" id="ARBA00022989"/>
    </source>
</evidence>
<gene>
    <name evidence="8" type="ORF">FC60_GL000617</name>
</gene>
<reference evidence="8 9" key="1">
    <citation type="journal article" date="2015" name="Genome Announc.">
        <title>Expanding the biotechnology potential of lactobacilli through comparative genomics of 213 strains and associated genera.</title>
        <authorList>
            <person name="Sun Z."/>
            <person name="Harris H.M."/>
            <person name="McCann A."/>
            <person name="Guo C."/>
            <person name="Argimon S."/>
            <person name="Zhang W."/>
            <person name="Yang X."/>
            <person name="Jeffery I.B."/>
            <person name="Cooney J.C."/>
            <person name="Kagawa T.F."/>
            <person name="Liu W."/>
            <person name="Song Y."/>
            <person name="Salvetti E."/>
            <person name="Wrobel A."/>
            <person name="Rasinkangas P."/>
            <person name="Parkhill J."/>
            <person name="Rea M.C."/>
            <person name="O'Sullivan O."/>
            <person name="Ritari J."/>
            <person name="Douillard F.P."/>
            <person name="Paul Ross R."/>
            <person name="Yang R."/>
            <person name="Briner A.E."/>
            <person name="Felis G.E."/>
            <person name="de Vos W.M."/>
            <person name="Barrangou R."/>
            <person name="Klaenhammer T.R."/>
            <person name="Caufield P.W."/>
            <person name="Cui Y."/>
            <person name="Zhang H."/>
            <person name="O'Toole P.W."/>
        </authorList>
    </citation>
    <scope>NUCLEOTIDE SEQUENCE [LARGE SCALE GENOMIC DNA]</scope>
    <source>
        <strain evidence="8 9">DSM 16045</strain>
    </source>
</reference>
<sequence>MFNRIAHHILKHVKWYLTVIAILTVAFGWGMTRLTIKMGNEVFVNSHSAIYKHTQTYQKYFGGDAAYLMLSGKQSDIISHHTMQKVAKFSDKAEKVDNVKSTTTIVNSLNQLLAKTDFSSLMGSMSDQEVTKLEKDVQANLTTSQQNQLTSQVQASLTSDQTSQVSTYVSSLLTTDQQSQVTTYTNSLLTTEQTAAIKQTAMGLLTTQQQAQLAQAAASGQDTSSLLQTSLTSEQQAQVQAATLAQLTDQQKQAVQAYTLTLLTDQQKQQMQTYTLSILNDQQRSAMMSAAVKMLPKVQNMSTSLLRDILLDQNGKVRSQFQQLLPQNGRNMLVLVNTTSASMNMVTDVQLRTDLHQALQQTHFGKTYRVRFGGQPLILGEVNNVVWHTMGELLIFAVVLMIVVLAIIFKVRRRLLSLAFVLIGLIWTFGIMGWLGIPITIATMAVLPIVIGLGTDFGVQFHNRYEEEFKKSHDYQAATYAAIPKIGPAVGVALIMMTLSFLTMIISKAPIMQQFGVTLAFGVISVYLVEFVMMYTINPLRDRHFKAKDAKLPKPSRVGGILARYANFVMNHAVIVLILGVLVAATGFWAETKIPTETSLIKLIPSNMSSLVQTKGIQRHAGSTTYLTYLVKADDVRQKDNLEKIEQLGNQVNRKYKNVESVQSIATVYKEIDGNYAGSQSQINTQIANLPTTLTDTTISKNHHYAAIQFKVKRNLSSNQENKLMKQINRQIAGKQGQLTISPAGSTMMQLVGVQNMTANHYLIIAAGLVIIFVTLLIVYRSIKVALSPLLPIVVVLGASPLTIWLRGGQYNPITIVLSSLVLGIGIEFTILLLERYQEEIQNTDTRRAMLRSVQSVGSAITVSGLTLIVGFVSLMFVNFPGLNALGVSTVMDTAYSLIAALTFMPAIIQLTRDRKKDQDTK</sequence>
<evidence type="ECO:0000313" key="8">
    <source>
        <dbReference type="EMBL" id="KRM01484.1"/>
    </source>
</evidence>
<dbReference type="NCBIfam" id="TIGR00921">
    <property type="entry name" value="2A067"/>
    <property type="match status" value="1"/>
</dbReference>
<feature type="domain" description="SSD" evidence="7">
    <location>
        <begin position="793"/>
        <end position="911"/>
    </location>
</feature>
<dbReference type="Gene3D" id="1.20.1640.10">
    <property type="entry name" value="Multidrug efflux transporter AcrB transmembrane domain"/>
    <property type="match status" value="2"/>
</dbReference>
<keyword evidence="9" id="KW-1185">Reference proteome</keyword>
<feature type="transmembrane region" description="Helical" evidence="6">
    <location>
        <begin position="814"/>
        <end position="834"/>
    </location>
</feature>
<evidence type="ECO:0000256" key="6">
    <source>
        <dbReference type="SAM" id="Phobius"/>
    </source>
</evidence>
<comment type="caution">
    <text evidence="8">The sequence shown here is derived from an EMBL/GenBank/DDBJ whole genome shotgun (WGS) entry which is preliminary data.</text>
</comment>
<keyword evidence="5 6" id="KW-0472">Membrane</keyword>
<evidence type="ECO:0000259" key="7">
    <source>
        <dbReference type="PROSITE" id="PS50156"/>
    </source>
</evidence>
<evidence type="ECO:0000256" key="3">
    <source>
        <dbReference type="ARBA" id="ARBA00022692"/>
    </source>
</evidence>
<feature type="transmembrane region" description="Helical" evidence="6">
    <location>
        <begin position="895"/>
        <end position="912"/>
    </location>
</feature>
<keyword evidence="3 6" id="KW-0812">Transmembrane</keyword>
<dbReference type="PATRIC" id="fig|1423749.3.peg.621"/>
<organism evidence="8 9">
    <name type="scientific">Limosilactobacillus gastricus DSM 16045</name>
    <dbReference type="NCBI Taxonomy" id="1423749"/>
    <lineage>
        <taxon>Bacteria</taxon>
        <taxon>Bacillati</taxon>
        <taxon>Bacillota</taxon>
        <taxon>Bacilli</taxon>
        <taxon>Lactobacillales</taxon>
        <taxon>Lactobacillaceae</taxon>
        <taxon>Limosilactobacillus</taxon>
    </lineage>
</organism>
<feature type="transmembrane region" description="Helical" evidence="6">
    <location>
        <begin position="518"/>
        <end position="540"/>
    </location>
</feature>
<feature type="transmembrane region" description="Helical" evidence="6">
    <location>
        <begin position="762"/>
        <end position="780"/>
    </location>
</feature>
<feature type="domain" description="SSD" evidence="7">
    <location>
        <begin position="415"/>
        <end position="540"/>
    </location>
</feature>
<dbReference type="InterPro" id="IPR050545">
    <property type="entry name" value="Mycobact_MmpL"/>
</dbReference>
<dbReference type="PANTHER" id="PTHR33406">
    <property type="entry name" value="MEMBRANE PROTEIN MJ1562-RELATED"/>
    <property type="match status" value="1"/>
</dbReference>
<evidence type="ECO:0000256" key="1">
    <source>
        <dbReference type="ARBA" id="ARBA00004651"/>
    </source>
</evidence>
<feature type="transmembrane region" description="Helical" evidence="6">
    <location>
        <begin position="787"/>
        <end position="808"/>
    </location>
</feature>
<dbReference type="SUPFAM" id="SSF82866">
    <property type="entry name" value="Multidrug efflux transporter AcrB transmembrane domain"/>
    <property type="match status" value="2"/>
</dbReference>
<dbReference type="InterPro" id="IPR000731">
    <property type="entry name" value="SSD"/>
</dbReference>
<dbReference type="PROSITE" id="PS50156">
    <property type="entry name" value="SSD"/>
    <property type="match status" value="2"/>
</dbReference>
<dbReference type="GO" id="GO:0005886">
    <property type="term" value="C:plasma membrane"/>
    <property type="evidence" value="ECO:0007669"/>
    <property type="project" value="UniProtKB-SubCell"/>
</dbReference>
<protein>
    <submittedName>
        <fullName evidence="8">Hydrophobe amphiphile efflux-3 (HAE3) family efflux transporter</fullName>
    </submittedName>
</protein>
<dbReference type="RefSeq" id="WP_056937648.1">
    <property type="nucleotide sequence ID" value="NZ_AZFN01000017.1"/>
</dbReference>